<accession>A0A5J4USY2</accession>
<reference evidence="2 3" key="1">
    <citation type="submission" date="2019-03" db="EMBL/GenBank/DDBJ databases">
        <title>Single cell metagenomics reveals metabolic interactions within the superorganism composed of flagellate Streblomastix strix and complex community of Bacteroidetes bacteria on its surface.</title>
        <authorList>
            <person name="Treitli S.C."/>
            <person name="Kolisko M."/>
            <person name="Husnik F."/>
            <person name="Keeling P."/>
            <person name="Hampl V."/>
        </authorList>
    </citation>
    <scope>NUCLEOTIDE SEQUENCE [LARGE SCALE GENOMIC DNA]</scope>
    <source>
        <strain evidence="2">ST1C</strain>
    </source>
</reference>
<dbReference type="PANTHER" id="PTHR10492">
    <property type="match status" value="1"/>
</dbReference>
<dbReference type="SUPFAM" id="SSF52540">
    <property type="entry name" value="P-loop containing nucleoside triphosphate hydrolases"/>
    <property type="match status" value="1"/>
</dbReference>
<dbReference type="OrthoDB" id="10063914at2759"/>
<keyword evidence="2" id="KW-0547">Nucleotide-binding</keyword>
<dbReference type="PANTHER" id="PTHR10492:SF57">
    <property type="entry name" value="ATP-DEPENDENT DNA HELICASE"/>
    <property type="match status" value="1"/>
</dbReference>
<organism evidence="2 3">
    <name type="scientific">Streblomastix strix</name>
    <dbReference type="NCBI Taxonomy" id="222440"/>
    <lineage>
        <taxon>Eukaryota</taxon>
        <taxon>Metamonada</taxon>
        <taxon>Preaxostyla</taxon>
        <taxon>Oxymonadida</taxon>
        <taxon>Streblomastigidae</taxon>
        <taxon>Streblomastix</taxon>
    </lineage>
</organism>
<dbReference type="Proteomes" id="UP000324800">
    <property type="component" value="Unassembled WGS sequence"/>
</dbReference>
<keyword evidence="2" id="KW-0378">Hydrolase</keyword>
<name>A0A5J4USY2_9EUKA</name>
<evidence type="ECO:0000259" key="1">
    <source>
        <dbReference type="Pfam" id="PF21530"/>
    </source>
</evidence>
<keyword evidence="2" id="KW-0067">ATP-binding</keyword>
<feature type="non-terminal residue" evidence="2">
    <location>
        <position position="244"/>
    </location>
</feature>
<feature type="domain" description="DNA helicase Pif1-like 2B" evidence="1">
    <location>
        <begin position="109"/>
        <end position="155"/>
    </location>
</feature>
<sequence>MRALTSEFGFTEWLLRIGNGVEPANTLKEVSLPQQIIAQHDLLLEIYGDVDLNNENEQINRVILCSTNQESLSMNEDILSGINGNMKTYKSIDSAIVEEGQSDQSYPIEWLNQQTLPGMPPHILNLKVGSIVMLLRNLNIQQGLCNGTRLIITDLSKKTYIQCRAITGSQKGKQVFIPRIDIVPSDSPFPFDFHRLQYPIRLAFSMTINKAQGQSFTHVGIDLSKPVFAHGQLYVALSRSRSMA</sequence>
<proteinExistence type="predicted"/>
<dbReference type="Gene3D" id="2.30.30.940">
    <property type="match status" value="1"/>
</dbReference>
<dbReference type="Gene3D" id="3.40.50.300">
    <property type="entry name" value="P-loop containing nucleotide triphosphate hydrolases"/>
    <property type="match status" value="1"/>
</dbReference>
<evidence type="ECO:0000313" key="3">
    <source>
        <dbReference type="Proteomes" id="UP000324800"/>
    </source>
</evidence>
<protein>
    <submittedName>
        <fullName evidence="2">Putative ATP-dependent DNA helicase PIF1</fullName>
    </submittedName>
</protein>
<dbReference type="GO" id="GO:0004386">
    <property type="term" value="F:helicase activity"/>
    <property type="evidence" value="ECO:0007669"/>
    <property type="project" value="UniProtKB-KW"/>
</dbReference>
<comment type="caution">
    <text evidence="2">The sequence shown here is derived from an EMBL/GenBank/DDBJ whole genome shotgun (WGS) entry which is preliminary data.</text>
</comment>
<keyword evidence="2" id="KW-0347">Helicase</keyword>
<gene>
    <name evidence="2" type="ORF">EZS28_031138</name>
</gene>
<dbReference type="Pfam" id="PF21530">
    <property type="entry name" value="Pif1_2B_dom"/>
    <property type="match status" value="1"/>
</dbReference>
<dbReference type="InterPro" id="IPR049163">
    <property type="entry name" value="Pif1-like_2B_dom"/>
</dbReference>
<dbReference type="AlphaFoldDB" id="A0A5J4USY2"/>
<dbReference type="InterPro" id="IPR027417">
    <property type="entry name" value="P-loop_NTPase"/>
</dbReference>
<dbReference type="CDD" id="cd18809">
    <property type="entry name" value="SF1_C_RecD"/>
    <property type="match status" value="1"/>
</dbReference>
<dbReference type="EMBL" id="SNRW01012840">
    <property type="protein sequence ID" value="KAA6373334.1"/>
    <property type="molecule type" value="Genomic_DNA"/>
</dbReference>
<evidence type="ECO:0000313" key="2">
    <source>
        <dbReference type="EMBL" id="KAA6373334.1"/>
    </source>
</evidence>